<proteinExistence type="predicted"/>
<evidence type="ECO:0000313" key="2">
    <source>
        <dbReference type="EMBL" id="MBB0228523.1"/>
    </source>
</evidence>
<gene>
    <name evidence="2" type="ORF">FOE67_03115</name>
</gene>
<dbReference type="Proteomes" id="UP000530234">
    <property type="component" value="Unassembled WGS sequence"/>
</dbReference>
<protein>
    <submittedName>
        <fullName evidence="2">Phage portal protein</fullName>
    </submittedName>
</protein>
<keyword evidence="3" id="KW-1185">Reference proteome</keyword>
<organism evidence="2 3">
    <name type="scientific">Streptomyces calidiresistens</name>
    <dbReference type="NCBI Taxonomy" id="1485586"/>
    <lineage>
        <taxon>Bacteria</taxon>
        <taxon>Bacillati</taxon>
        <taxon>Actinomycetota</taxon>
        <taxon>Actinomycetes</taxon>
        <taxon>Kitasatosporales</taxon>
        <taxon>Streptomycetaceae</taxon>
        <taxon>Streptomyces</taxon>
    </lineage>
</organism>
<dbReference type="Pfam" id="PF04860">
    <property type="entry name" value="Phage_portal"/>
    <property type="match status" value="1"/>
</dbReference>
<feature type="region of interest" description="Disordered" evidence="1">
    <location>
        <begin position="428"/>
        <end position="458"/>
    </location>
</feature>
<evidence type="ECO:0000256" key="1">
    <source>
        <dbReference type="SAM" id="MobiDB-lite"/>
    </source>
</evidence>
<dbReference type="InterPro" id="IPR006944">
    <property type="entry name" value="Phage/GTA_portal"/>
</dbReference>
<evidence type="ECO:0000313" key="3">
    <source>
        <dbReference type="Proteomes" id="UP000530234"/>
    </source>
</evidence>
<dbReference type="EMBL" id="VKHS01000031">
    <property type="protein sequence ID" value="MBB0228523.1"/>
    <property type="molecule type" value="Genomic_DNA"/>
</dbReference>
<comment type="caution">
    <text evidence="2">The sequence shown here is derived from an EMBL/GenBank/DDBJ whole genome shotgun (WGS) entry which is preliminary data.</text>
</comment>
<accession>A0A7W3T0C9</accession>
<reference evidence="3" key="1">
    <citation type="submission" date="2019-10" db="EMBL/GenBank/DDBJ databases">
        <title>Streptomyces sp. nov., a novel actinobacterium isolated from alkaline environment.</title>
        <authorList>
            <person name="Golinska P."/>
        </authorList>
    </citation>
    <scope>NUCLEOTIDE SEQUENCE [LARGE SCALE GENOMIC DNA]</scope>
    <source>
        <strain evidence="3">DSM 42108</strain>
    </source>
</reference>
<name>A0A7W3T0C9_9ACTN</name>
<sequence length="458" mass="50117">MGLLDRWRRRRRKNSSWAQPPIWDLDGLRGAFLGGLTHDREAIENDFEGYIRGALKANGPIFSCIAARQHVFSQGEFGWRSAIDGRRFGDEQLALLENPWPGGTTGKLLSHMEQDASLAGNSFWCVVDDQGRVGEAATGPGRRITRLRPDWVYIVLGSHSGEINALDTRVIGYLYRPPGGTEVLLLPEQVSHYAPIPDPEARFRGMSWLTPVLREIEADTAATTHKRRFFQNAATPNMVVTFDKDTAEDAFDDFVEKFRAGHQGAWNAYKTLFLMGGADVKPLTHDFRQMEFNATVGRIEARIASAAGVPPSWVGFAEGLQGSGLNAGNFSAGRRRFADGTIRPLWKEAAASLETLLRPPTSARLIVTEDGVAFLREDARDRAEIFRTRMTGIDAGIKAGFEADAVVAAAAAEDVTLLLGRHTGLVSVQMQPPRTGEDDDGGTGDGPGSENQPEEGDQ</sequence>
<dbReference type="AlphaFoldDB" id="A0A7W3T0C9"/>
<dbReference type="RefSeq" id="WP_182660193.1">
    <property type="nucleotide sequence ID" value="NZ_VKHS01000031.1"/>
</dbReference>